<protein>
    <submittedName>
        <fullName evidence="2">Polysaccharide pyruvyl transferase family protein</fullName>
        <ecNumber evidence="2">2.4.-.-</ecNumber>
    </submittedName>
</protein>
<dbReference type="Pfam" id="PF04230">
    <property type="entry name" value="PS_pyruv_trans"/>
    <property type="match status" value="1"/>
</dbReference>
<name>A0AAU7USW4_9NOCA</name>
<dbReference type="GO" id="GO:0016757">
    <property type="term" value="F:glycosyltransferase activity"/>
    <property type="evidence" value="ECO:0007669"/>
    <property type="project" value="UniProtKB-KW"/>
</dbReference>
<evidence type="ECO:0000313" key="2">
    <source>
        <dbReference type="EMBL" id="XBW02332.1"/>
    </source>
</evidence>
<keyword evidence="2" id="KW-0328">Glycosyltransferase</keyword>
<dbReference type="RefSeq" id="WP_157741786.1">
    <property type="nucleotide sequence ID" value="NZ_CP132970.1"/>
</dbReference>
<proteinExistence type="predicted"/>
<organism evidence="2">
    <name type="scientific">Rhodococcus sp. D-6</name>
    <dbReference type="NCBI Taxonomy" id="1387842"/>
    <lineage>
        <taxon>Bacteria</taxon>
        <taxon>Bacillati</taxon>
        <taxon>Actinomycetota</taxon>
        <taxon>Actinomycetes</taxon>
        <taxon>Mycobacteriales</taxon>
        <taxon>Nocardiaceae</taxon>
        <taxon>Rhodococcus</taxon>
    </lineage>
</organism>
<sequence length="253" mass="27463">MGLVTDRPNFGDELTSGIVHGLAGVTCTWAHPKRSEFIGAGSILEMVQGAGAPSGLKVWGSGFMASGTAGGRNWDHPDFDFYAVRGELTLSRIRPVRDVALGDPGLLASRVYPRSPVVTGKVGLVYHYVDEKDEVVRALAQQGRVALIDPSREPRDVIADITECEFIFSTSLHGLIVADSFGIPNAWIALSGRIGGGRYKFEDYYSAFGGTATQYDADLVWDPEAVEDLKRGYCAVPNLKEIQSRLIRAIPYL</sequence>
<keyword evidence="2" id="KW-0808">Transferase</keyword>
<dbReference type="InterPro" id="IPR007345">
    <property type="entry name" value="Polysacch_pyruvyl_Trfase"/>
</dbReference>
<evidence type="ECO:0000259" key="1">
    <source>
        <dbReference type="Pfam" id="PF04230"/>
    </source>
</evidence>
<feature type="domain" description="Polysaccharide pyruvyl transferase" evidence="1">
    <location>
        <begin position="79"/>
        <end position="190"/>
    </location>
</feature>
<dbReference type="EC" id="2.4.-.-" evidence="2"/>
<dbReference type="KEGG" id="rhox:RBB84_13380"/>
<accession>A0AAU7USW4</accession>
<gene>
    <name evidence="2" type="ORF">RBB84_13380</name>
</gene>
<dbReference type="AlphaFoldDB" id="A0AAU7USW4"/>
<dbReference type="EMBL" id="CP132970">
    <property type="protein sequence ID" value="XBW02332.1"/>
    <property type="molecule type" value="Genomic_DNA"/>
</dbReference>
<reference evidence="2" key="1">
    <citation type="submission" date="2023-08" db="EMBL/GenBank/DDBJ databases">
        <title>The novel hydrolase IpcH responsible for the initial isoprocarb degradation step in Rhodococcus sp. D-6.</title>
        <authorList>
            <person name="Zhu Q."/>
        </authorList>
    </citation>
    <scope>NUCLEOTIDE SEQUENCE</scope>
    <source>
        <strain evidence="2">D-6</strain>
    </source>
</reference>